<dbReference type="Proteomes" id="UP000235405">
    <property type="component" value="Unassembled WGS sequence"/>
</dbReference>
<proteinExistence type="predicted"/>
<organism evidence="2 3">
    <name type="scientific">Vibrio splendidus</name>
    <dbReference type="NCBI Taxonomy" id="29497"/>
    <lineage>
        <taxon>Bacteria</taxon>
        <taxon>Pseudomonadati</taxon>
        <taxon>Pseudomonadota</taxon>
        <taxon>Gammaproteobacteria</taxon>
        <taxon>Vibrionales</taxon>
        <taxon>Vibrionaceae</taxon>
        <taxon>Vibrio</taxon>
    </lineage>
</organism>
<sequence length="395" mass="45009">MKYKFNALVIIGCALLLIGCISSEQEYDHPLYDTSASAFPVQQFDSFSEYQQNVQAWLEVNRVFLQDDHAAELSYNTPFEILPNQANSVKKGIIFVHGLGDSPWSFVDVAKEFADDGYLVRSVLLPGHGSRPADLVPISISDWENTVKNQVEIMQEEGLEVSLSGFSTGANLVTDYANSDPSIEALYLFSPAFKSDSDIDFLAPAGALFVDWVFQDDPQNHNNQMKYNSVPLNGFAQYYWSSYEVQKSLERKPFDRPAFLAVTQDDSVVNVTEVLRLFETQFTNANSRFIWFGDKPDTLDKRVVHFDSRVPSKRISNFSHMSLLYREDNFYYGANGEFQMCHNSTDPLDYEACLNSDEPWYSAWGYKEEGKVHARLTYNPYFDEMLDYAKSITAL</sequence>
<accession>A0A2N7CI02</accession>
<evidence type="ECO:0000313" key="3">
    <source>
        <dbReference type="Proteomes" id="UP000235405"/>
    </source>
</evidence>
<dbReference type="Gene3D" id="3.40.50.1820">
    <property type="entry name" value="alpha/beta hydrolase"/>
    <property type="match status" value="1"/>
</dbReference>
<dbReference type="EMBL" id="MCSW01000091">
    <property type="protein sequence ID" value="PMF27264.1"/>
    <property type="molecule type" value="Genomic_DNA"/>
</dbReference>
<reference evidence="3" key="1">
    <citation type="submission" date="2016-07" db="EMBL/GenBank/DDBJ databases">
        <title>Nontailed viruses are major unrecognized killers of bacteria in the ocean.</title>
        <authorList>
            <person name="Kauffman K."/>
            <person name="Hussain F."/>
            <person name="Yang J."/>
            <person name="Arevalo P."/>
            <person name="Brown J."/>
            <person name="Cutler M."/>
            <person name="Kelly L."/>
            <person name="Polz M.F."/>
        </authorList>
    </citation>
    <scope>NUCLEOTIDE SEQUENCE [LARGE SCALE GENOMIC DNA]</scope>
    <source>
        <strain evidence="3">10N.286.54.F3</strain>
    </source>
</reference>
<dbReference type="PROSITE" id="PS51257">
    <property type="entry name" value="PROKAR_LIPOPROTEIN"/>
    <property type="match status" value="1"/>
</dbReference>
<evidence type="ECO:0000259" key="1">
    <source>
        <dbReference type="Pfam" id="PF12146"/>
    </source>
</evidence>
<dbReference type="SUPFAM" id="SSF53474">
    <property type="entry name" value="alpha/beta-Hydrolases"/>
    <property type="match status" value="1"/>
</dbReference>
<dbReference type="RefSeq" id="WP_102482017.1">
    <property type="nucleotide sequence ID" value="NZ_CAWNSC010000002.1"/>
</dbReference>
<dbReference type="Pfam" id="PF12146">
    <property type="entry name" value="Hydrolase_4"/>
    <property type="match status" value="1"/>
</dbReference>
<name>A0A2N7CI02_VIBSP</name>
<evidence type="ECO:0000313" key="2">
    <source>
        <dbReference type="EMBL" id="PMF27264.1"/>
    </source>
</evidence>
<protein>
    <submittedName>
        <fullName evidence="2">Esterase</fullName>
    </submittedName>
</protein>
<dbReference type="InterPro" id="IPR022742">
    <property type="entry name" value="Hydrolase_4"/>
</dbReference>
<comment type="caution">
    <text evidence="2">The sequence shown here is derived from an EMBL/GenBank/DDBJ whole genome shotgun (WGS) entry which is preliminary data.</text>
</comment>
<feature type="domain" description="Serine aminopeptidase S33" evidence="1">
    <location>
        <begin position="89"/>
        <end position="212"/>
    </location>
</feature>
<gene>
    <name evidence="2" type="ORF">BCV19_03600</name>
</gene>
<dbReference type="InterPro" id="IPR029058">
    <property type="entry name" value="AB_hydrolase_fold"/>
</dbReference>
<dbReference type="AlphaFoldDB" id="A0A2N7CI02"/>